<feature type="compositionally biased region" description="Basic and acidic residues" evidence="1">
    <location>
        <begin position="50"/>
        <end position="67"/>
    </location>
</feature>
<reference evidence="3" key="1">
    <citation type="journal article" date="2015" name="Nature">
        <title>Complex archaea that bridge the gap between prokaryotes and eukaryotes.</title>
        <authorList>
            <person name="Spang A."/>
            <person name="Saw J.H."/>
            <person name="Jorgensen S.L."/>
            <person name="Zaremba-Niedzwiedzka K."/>
            <person name="Martijn J."/>
            <person name="Lind A.E."/>
            <person name="van Eijk R."/>
            <person name="Schleper C."/>
            <person name="Guy L."/>
            <person name="Ettema T.J."/>
        </authorList>
    </citation>
    <scope>NUCLEOTIDE SEQUENCE</scope>
</reference>
<evidence type="ECO:0000313" key="3">
    <source>
        <dbReference type="EMBL" id="KKM77276.1"/>
    </source>
</evidence>
<dbReference type="InterPro" id="IPR003611">
    <property type="entry name" value="NUMOD3"/>
</dbReference>
<dbReference type="EMBL" id="LAZR01008668">
    <property type="protein sequence ID" value="KKM77276.1"/>
    <property type="molecule type" value="Genomic_DNA"/>
</dbReference>
<name>A0A0F9KRA0_9ZZZZ</name>
<protein>
    <recommendedName>
        <fullName evidence="2">Nuclease associated modular domain-containing protein</fullName>
    </recommendedName>
</protein>
<dbReference type="Pfam" id="PF07460">
    <property type="entry name" value="NUMOD3"/>
    <property type="match status" value="1"/>
</dbReference>
<dbReference type="GO" id="GO:0003677">
    <property type="term" value="F:DNA binding"/>
    <property type="evidence" value="ECO:0007669"/>
    <property type="project" value="InterPro"/>
</dbReference>
<organism evidence="3">
    <name type="scientific">marine sediment metagenome</name>
    <dbReference type="NCBI Taxonomy" id="412755"/>
    <lineage>
        <taxon>unclassified sequences</taxon>
        <taxon>metagenomes</taxon>
        <taxon>ecological metagenomes</taxon>
    </lineage>
</organism>
<evidence type="ECO:0000259" key="2">
    <source>
        <dbReference type="SMART" id="SM00496"/>
    </source>
</evidence>
<feature type="compositionally biased region" description="Basic residues" evidence="1">
    <location>
        <begin position="39"/>
        <end position="48"/>
    </location>
</feature>
<feature type="domain" description="Nuclease associated modular" evidence="2">
    <location>
        <begin position="64"/>
        <end position="80"/>
    </location>
</feature>
<gene>
    <name evidence="3" type="ORF">LCGC14_1371730</name>
</gene>
<feature type="domain" description="Nuclease associated modular" evidence="2">
    <location>
        <begin position="47"/>
        <end position="63"/>
    </location>
</feature>
<feature type="region of interest" description="Disordered" evidence="1">
    <location>
        <begin position="39"/>
        <end position="67"/>
    </location>
</feature>
<proteinExistence type="predicted"/>
<accession>A0A0F9KRA0</accession>
<sequence length="219" mass="26051">MKNKCHRGCGLDSTYINYLNRPCCFDHASKCPTVRQKFSKAARNRPTGHKLTEEHKRKISESLRGRTRPKEVVEKIRKSNIEHWKKNKFIPWNKGKKGVQVAWNKGLRKKESPEILSRDDEAYRNFKKYRNRVQVRTKRTYEKYKKELNPQNYPLTRCGVDGGYQIDHVMSVREGFEKEIKIETISSKENLRVIPWIENIRKYGGNNNRTKNYKMGMMK</sequence>
<dbReference type="SMART" id="SM00496">
    <property type="entry name" value="IENR2"/>
    <property type="match status" value="2"/>
</dbReference>
<evidence type="ECO:0000256" key="1">
    <source>
        <dbReference type="SAM" id="MobiDB-lite"/>
    </source>
</evidence>
<comment type="caution">
    <text evidence="3">The sequence shown here is derived from an EMBL/GenBank/DDBJ whole genome shotgun (WGS) entry which is preliminary data.</text>
</comment>
<dbReference type="AlphaFoldDB" id="A0A0F9KRA0"/>